<comment type="similarity">
    <text evidence="3">Belongs to the polysaccharide lyase 4 family.</text>
</comment>
<dbReference type="InterPro" id="IPR008979">
    <property type="entry name" value="Galactose-bd-like_sf"/>
</dbReference>
<accession>A0AAN8TMU0</accession>
<dbReference type="CDD" id="cd10320">
    <property type="entry name" value="RGL4_N"/>
    <property type="match status" value="1"/>
</dbReference>
<dbReference type="InterPro" id="IPR014718">
    <property type="entry name" value="GH-type_carb-bd"/>
</dbReference>
<dbReference type="CDD" id="cd10317">
    <property type="entry name" value="RGL4_C"/>
    <property type="match status" value="1"/>
</dbReference>
<dbReference type="GO" id="GO:0005975">
    <property type="term" value="P:carbohydrate metabolic process"/>
    <property type="evidence" value="ECO:0007669"/>
    <property type="project" value="InterPro"/>
</dbReference>
<evidence type="ECO:0000313" key="12">
    <source>
        <dbReference type="Proteomes" id="UP001371456"/>
    </source>
</evidence>
<comment type="catalytic activity">
    <reaction evidence="1">
        <text>Endotype eliminative cleavage of L-alpha-rhamnopyranosyl-(1-&gt;4)-alpha-D-galactopyranosyluronic acid bonds of rhamnogalacturonan I domains in ramified hairy regions of pectin leaving L-rhamnopyranose at the reducing end and 4-deoxy-4,5-unsaturated D-galactopyranosyluronic acid at the non-reducing end.</text>
        <dbReference type="EC" id="4.2.2.23"/>
    </reaction>
</comment>
<dbReference type="InterPro" id="IPR010325">
    <property type="entry name" value="Rhamnogal_lyase"/>
</dbReference>
<dbReference type="GO" id="GO:0102210">
    <property type="term" value="F:rhamnogalacturonan endolyase activity"/>
    <property type="evidence" value="ECO:0007669"/>
    <property type="project" value="UniProtKB-EC"/>
</dbReference>
<dbReference type="SUPFAM" id="SSF74650">
    <property type="entry name" value="Galactose mutarotase-like"/>
    <property type="match status" value="1"/>
</dbReference>
<evidence type="ECO:0000256" key="3">
    <source>
        <dbReference type="ARBA" id="ARBA00010418"/>
    </source>
</evidence>
<keyword evidence="8" id="KW-0812">Transmembrane</keyword>
<evidence type="ECO:0000256" key="6">
    <source>
        <dbReference type="ARBA" id="ARBA00022729"/>
    </source>
</evidence>
<dbReference type="InterPro" id="IPR029411">
    <property type="entry name" value="RG-lyase_III"/>
</dbReference>
<dbReference type="GO" id="GO:0030246">
    <property type="term" value="F:carbohydrate binding"/>
    <property type="evidence" value="ECO:0007669"/>
    <property type="project" value="InterPro"/>
</dbReference>
<dbReference type="InterPro" id="IPR013784">
    <property type="entry name" value="Carb-bd-like_fold"/>
</dbReference>
<dbReference type="EC" id="4.2.2.23" evidence="4"/>
<dbReference type="GO" id="GO:0005576">
    <property type="term" value="C:extracellular region"/>
    <property type="evidence" value="ECO:0007669"/>
    <property type="project" value="UniProtKB-SubCell"/>
</dbReference>
<name>A0AAN8TMU0_SOLBU</name>
<keyword evidence="8" id="KW-0472">Membrane</keyword>
<reference evidence="11 12" key="1">
    <citation type="submission" date="2024-02" db="EMBL/GenBank/DDBJ databases">
        <title>de novo genome assembly of Solanum bulbocastanum strain 11H21.</title>
        <authorList>
            <person name="Hosaka A.J."/>
        </authorList>
    </citation>
    <scope>NUCLEOTIDE SEQUENCE [LARGE SCALE GENOMIC DNA]</scope>
    <source>
        <tissue evidence="11">Young leaves</tissue>
    </source>
</reference>
<dbReference type="Gene3D" id="2.70.98.10">
    <property type="match status" value="1"/>
</dbReference>
<evidence type="ECO:0000256" key="4">
    <source>
        <dbReference type="ARBA" id="ARBA00012437"/>
    </source>
</evidence>
<evidence type="ECO:0000259" key="9">
    <source>
        <dbReference type="Pfam" id="PF14683"/>
    </source>
</evidence>
<evidence type="ECO:0000256" key="1">
    <source>
        <dbReference type="ARBA" id="ARBA00001324"/>
    </source>
</evidence>
<dbReference type="CDD" id="cd10316">
    <property type="entry name" value="RGL4_M"/>
    <property type="match status" value="1"/>
</dbReference>
<evidence type="ECO:0000256" key="2">
    <source>
        <dbReference type="ARBA" id="ARBA00004613"/>
    </source>
</evidence>
<proteinExistence type="inferred from homology"/>
<dbReference type="Proteomes" id="UP001371456">
    <property type="component" value="Unassembled WGS sequence"/>
</dbReference>
<evidence type="ECO:0000259" key="10">
    <source>
        <dbReference type="Pfam" id="PF14686"/>
    </source>
</evidence>
<dbReference type="Pfam" id="PF06045">
    <property type="entry name" value="Rhamnogal_lyase"/>
    <property type="match status" value="1"/>
</dbReference>
<dbReference type="InterPro" id="IPR011013">
    <property type="entry name" value="Gal_mutarotase_sf_dom"/>
</dbReference>
<dbReference type="AlphaFoldDB" id="A0AAN8TMU0"/>
<evidence type="ECO:0000313" key="11">
    <source>
        <dbReference type="EMBL" id="KAK6789975.1"/>
    </source>
</evidence>
<comment type="caution">
    <text evidence="11">The sequence shown here is derived from an EMBL/GenBank/DDBJ whole genome shotgun (WGS) entry which is preliminary data.</text>
</comment>
<organism evidence="11 12">
    <name type="scientific">Solanum bulbocastanum</name>
    <name type="common">Wild potato</name>
    <dbReference type="NCBI Taxonomy" id="147425"/>
    <lineage>
        <taxon>Eukaryota</taxon>
        <taxon>Viridiplantae</taxon>
        <taxon>Streptophyta</taxon>
        <taxon>Embryophyta</taxon>
        <taxon>Tracheophyta</taxon>
        <taxon>Spermatophyta</taxon>
        <taxon>Magnoliopsida</taxon>
        <taxon>eudicotyledons</taxon>
        <taxon>Gunneridae</taxon>
        <taxon>Pentapetalae</taxon>
        <taxon>asterids</taxon>
        <taxon>lamiids</taxon>
        <taxon>Solanales</taxon>
        <taxon>Solanaceae</taxon>
        <taxon>Solanoideae</taxon>
        <taxon>Solaneae</taxon>
        <taxon>Solanum</taxon>
    </lineage>
</organism>
<protein>
    <recommendedName>
        <fullName evidence="4">rhamnogalacturonan endolyase</fullName>
        <ecNumber evidence="4">4.2.2.23</ecNumber>
    </recommendedName>
</protein>
<keyword evidence="7" id="KW-0456">Lyase</keyword>
<keyword evidence="6" id="KW-0732">Signal</keyword>
<dbReference type="Gene3D" id="2.60.120.260">
    <property type="entry name" value="Galactose-binding domain-like"/>
    <property type="match status" value="1"/>
</dbReference>
<feature type="domain" description="Rhamnogalacturonan lyase" evidence="9">
    <location>
        <begin position="675"/>
        <end position="863"/>
    </location>
</feature>
<gene>
    <name evidence="11" type="ORF">RDI58_013775</name>
</gene>
<dbReference type="PANTHER" id="PTHR32018">
    <property type="entry name" value="RHAMNOGALACTURONATE LYASE FAMILY PROTEIN"/>
    <property type="match status" value="1"/>
</dbReference>
<dbReference type="InterPro" id="IPR051850">
    <property type="entry name" value="Polysacch_Lyase_4"/>
</dbReference>
<dbReference type="EMBL" id="JBANQN010000005">
    <property type="protein sequence ID" value="KAK6789975.1"/>
    <property type="molecule type" value="Genomic_DNA"/>
</dbReference>
<keyword evidence="5" id="KW-0964">Secreted</keyword>
<dbReference type="PANTHER" id="PTHR32018:SF42">
    <property type="entry name" value="RHAMNOGALACTURONAN ENDOLYASE"/>
    <property type="match status" value="1"/>
</dbReference>
<feature type="transmembrane region" description="Helical" evidence="8">
    <location>
        <begin position="201"/>
        <end position="219"/>
    </location>
</feature>
<dbReference type="InterPro" id="IPR029413">
    <property type="entry name" value="RG-lyase_II"/>
</dbReference>
<sequence>MALVNVCWQHWMDESDGTSDSVLKHKPIWSTYNQKWKKEKKRTVEKKKQGDLHRTYGTRVIPVFVLSLADMDEHLMMEAESLVWTSKDVVIVLQHQNDTIPLSYVSEIERRHVISMLAQQHILTGLASVVDEPAFFWESKAHLDFCFDLSQLVVNSDMTSLSPSLWMSDLQSELFQAMCLDSSKVSTELKMMNTIGWKRQLRHLVLWFFAIVFHLFLLVNGSRTDHFRHTPLRNSQKLASTTPPVKLLISSNYVVIDNGIVKVTLTNPTGSIAGVSYNGIDNVLETDFTDTNRGYWDTVWERPGDKDHTFDMLLGTKFRVIAQDKNKVEVSFTKTWNPSNDGTTHDLPLNIDKRFVMLRGSSGFYSYGLFEHLKGWPSLILEEARIAIKLKKTLFHYMAISDDIQRMMPTDEDRSDGKILDYREAVRLTNPSNPELKGEVDDKYQYSFENKDIKVHGWVCNTPHVGFWVITPSYEDRNGGPTKLDLTSHVGPTSLAVFFSGHYAGPELGVKIEEGEPWKKVFGPVFFYLNSDSPTLWEDAKRQMEEETAKWPYDFPESIDYPHANGRGTIRGQLFVRDRYINKNPVYAKSAYIGLALPGDVGSWQYETKGYQFWTQTDETGHFNITGVRPGTYNLYSWVPGIIGDYKYNCDIIVKQGSDTNLGNLIYDPPRNGPTLWEIGIPDRSAGEFFVPDPLPALTNPLFNNTTQKYRQYGLWDRYTDLYPNKDLVYKVGVSDYKKDWFFAHVTRRTRSKNYIPTTWQISFKLPSVDPKGTYTLRVALASATYSHLQGRINNPSRTMPHFETPSIGRSNAIARHGIHGLYWLFNFQIQGLQLKRGENTIYLKQIKGGNPFYGHQYDYIRLEGPPQEN</sequence>
<evidence type="ECO:0000256" key="8">
    <source>
        <dbReference type="SAM" id="Phobius"/>
    </source>
</evidence>
<dbReference type="Pfam" id="PF14686">
    <property type="entry name" value="fn3_3"/>
    <property type="match status" value="1"/>
</dbReference>
<evidence type="ECO:0000256" key="7">
    <source>
        <dbReference type="ARBA" id="ARBA00023239"/>
    </source>
</evidence>
<dbReference type="Pfam" id="PF14683">
    <property type="entry name" value="CBM-like"/>
    <property type="match status" value="1"/>
</dbReference>
<dbReference type="SUPFAM" id="SSF49785">
    <property type="entry name" value="Galactose-binding domain-like"/>
    <property type="match status" value="1"/>
</dbReference>
<keyword evidence="12" id="KW-1185">Reference proteome</keyword>
<feature type="domain" description="Rhamnogalacturonan lyase" evidence="10">
    <location>
        <begin position="589"/>
        <end position="662"/>
    </location>
</feature>
<dbReference type="SUPFAM" id="SSF49452">
    <property type="entry name" value="Starch-binding domain-like"/>
    <property type="match status" value="1"/>
</dbReference>
<comment type="subcellular location">
    <subcellularLocation>
        <location evidence="2">Secreted</location>
    </subcellularLocation>
</comment>
<dbReference type="Gene3D" id="2.60.40.1120">
    <property type="entry name" value="Carboxypeptidase-like, regulatory domain"/>
    <property type="match status" value="1"/>
</dbReference>
<keyword evidence="8" id="KW-1133">Transmembrane helix</keyword>
<evidence type="ECO:0000256" key="5">
    <source>
        <dbReference type="ARBA" id="ARBA00022525"/>
    </source>
</evidence>